<feature type="transmembrane region" description="Helical" evidence="1">
    <location>
        <begin position="32"/>
        <end position="50"/>
    </location>
</feature>
<feature type="transmembrane region" description="Helical" evidence="1">
    <location>
        <begin position="303"/>
        <end position="323"/>
    </location>
</feature>
<feature type="transmembrane region" description="Helical" evidence="1">
    <location>
        <begin position="106"/>
        <end position="127"/>
    </location>
</feature>
<feature type="transmembrane region" description="Helical" evidence="1">
    <location>
        <begin position="195"/>
        <end position="213"/>
    </location>
</feature>
<sequence>MLRIERDKLLIGAVLILIISLDMFNTSMLTTILPRISNSAPFFAIFLLLLRFRYIYHYSLSYLLIATILFSSGLLVYFNAGNLNFLMYMLLVVLLYKADMESVLRIYVGVSSFFIVMAVLLSLLDVIPNLQFAQYRSTGIVVRNSFGFIYPTDFASHCFYLYTAVSYLLRKKFIFLRTVSGLGLAFFIIKYCDARLNAASIALMSLVFLYFYYRKDLKSWLMAFLPLSSGLSSSLMIYLSQNFSWSNPTYVVLNNFTNMRLHLGHEAFKKYGLEWFGIRGISFIGYGGKTETVLSYDYVDSSYVQMLFTYGMIPVIILVLLYIFQSWKLYQKREYLLLTALSLIAVNCMFEAFWVRPSYNIFMFVLFAALPAADLVSKKSKTRNSV</sequence>
<keyword evidence="1" id="KW-0812">Transmembrane</keyword>
<evidence type="ECO:0000313" key="2">
    <source>
        <dbReference type="EMBL" id="SQF33685.1"/>
    </source>
</evidence>
<organism evidence="2 3">
    <name type="scientific">Streptococcus sanguinis</name>
    <dbReference type="NCBI Taxonomy" id="1305"/>
    <lineage>
        <taxon>Bacteria</taxon>
        <taxon>Bacillati</taxon>
        <taxon>Bacillota</taxon>
        <taxon>Bacilli</taxon>
        <taxon>Lactobacillales</taxon>
        <taxon>Streptococcaceae</taxon>
        <taxon>Streptococcus</taxon>
    </lineage>
</organism>
<feature type="transmembrane region" description="Helical" evidence="1">
    <location>
        <begin position="173"/>
        <end position="189"/>
    </location>
</feature>
<dbReference type="AlphaFoldDB" id="A0A2X3V8E5"/>
<feature type="transmembrane region" description="Helical" evidence="1">
    <location>
        <begin position="62"/>
        <end position="94"/>
    </location>
</feature>
<gene>
    <name evidence="2" type="primary">wzy</name>
    <name evidence="2" type="ORF">NCTC11085_00156</name>
</gene>
<dbReference type="Proteomes" id="UP000249623">
    <property type="component" value="Chromosome 1"/>
</dbReference>
<feature type="transmembrane region" description="Helical" evidence="1">
    <location>
        <begin position="220"/>
        <end position="239"/>
    </location>
</feature>
<proteinExistence type="predicted"/>
<evidence type="ECO:0000256" key="1">
    <source>
        <dbReference type="SAM" id="Phobius"/>
    </source>
</evidence>
<feature type="transmembrane region" description="Helical" evidence="1">
    <location>
        <begin position="9"/>
        <end position="26"/>
    </location>
</feature>
<protein>
    <submittedName>
        <fullName evidence="2">Polysaccharide polymerase</fullName>
    </submittedName>
</protein>
<evidence type="ECO:0000313" key="3">
    <source>
        <dbReference type="Proteomes" id="UP000249623"/>
    </source>
</evidence>
<dbReference type="EMBL" id="LS483346">
    <property type="protein sequence ID" value="SQF33685.1"/>
    <property type="molecule type" value="Genomic_DNA"/>
</dbReference>
<feature type="transmembrane region" description="Helical" evidence="1">
    <location>
        <begin position="335"/>
        <end position="355"/>
    </location>
</feature>
<reference evidence="2 3" key="1">
    <citation type="submission" date="2018-06" db="EMBL/GenBank/DDBJ databases">
        <authorList>
            <consortium name="Pathogen Informatics"/>
            <person name="Doyle S."/>
        </authorList>
    </citation>
    <scope>NUCLEOTIDE SEQUENCE [LARGE SCALE GENOMIC DNA]</scope>
    <source>
        <strain evidence="2 3">NCTC11085</strain>
    </source>
</reference>
<keyword evidence="1" id="KW-0472">Membrane</keyword>
<name>A0A2X3V8E5_STRSA</name>
<accession>A0A2X3V8E5</accession>
<keyword evidence="1" id="KW-1133">Transmembrane helix</keyword>
<feature type="transmembrane region" description="Helical" evidence="1">
    <location>
        <begin position="361"/>
        <end position="377"/>
    </location>
</feature>
<dbReference type="RefSeq" id="WP_002926347.1">
    <property type="nucleotide sequence ID" value="NZ_CP071430.1"/>
</dbReference>